<reference evidence="22 23" key="1">
    <citation type="journal article" date="2017" name="PLoS Biol.">
        <title>The sea cucumber genome provides insights into morphological evolution and visceral regeneration.</title>
        <authorList>
            <person name="Zhang X."/>
            <person name="Sun L."/>
            <person name="Yuan J."/>
            <person name="Sun Y."/>
            <person name="Gao Y."/>
            <person name="Zhang L."/>
            <person name="Li S."/>
            <person name="Dai H."/>
            <person name="Hamel J.F."/>
            <person name="Liu C."/>
            <person name="Yu Y."/>
            <person name="Liu S."/>
            <person name="Lin W."/>
            <person name="Guo K."/>
            <person name="Jin S."/>
            <person name="Xu P."/>
            <person name="Storey K.B."/>
            <person name="Huan P."/>
            <person name="Zhang T."/>
            <person name="Zhou Y."/>
            <person name="Zhang J."/>
            <person name="Lin C."/>
            <person name="Li X."/>
            <person name="Xing L."/>
            <person name="Huo D."/>
            <person name="Sun M."/>
            <person name="Wang L."/>
            <person name="Mercier A."/>
            <person name="Li F."/>
            <person name="Yang H."/>
            <person name="Xiang J."/>
        </authorList>
    </citation>
    <scope>NUCLEOTIDE SEQUENCE [LARGE SCALE GENOMIC DNA]</scope>
    <source>
        <strain evidence="22">Shaxun</strain>
        <tissue evidence="22">Muscle</tissue>
    </source>
</reference>
<comment type="similarity">
    <text evidence="4">Belongs to the glycosyltransferase 49 family.</text>
</comment>
<proteinExistence type="inferred from homology"/>
<keyword evidence="11 21" id="KW-1133">Transmembrane helix</keyword>
<accession>A0A2G8K7V0</accession>
<evidence type="ECO:0000256" key="4">
    <source>
        <dbReference type="ARBA" id="ARBA00008539"/>
    </source>
</evidence>
<evidence type="ECO:0000256" key="9">
    <source>
        <dbReference type="ARBA" id="ARBA00022723"/>
    </source>
</evidence>
<keyword evidence="12" id="KW-0333">Golgi apparatus</keyword>
<evidence type="ECO:0000256" key="17">
    <source>
        <dbReference type="ARBA" id="ARBA00032175"/>
    </source>
</evidence>
<comment type="pathway">
    <text evidence="3">Protein modification; protein glycosylation.</text>
</comment>
<feature type="transmembrane region" description="Helical" evidence="21">
    <location>
        <begin position="6"/>
        <end position="32"/>
    </location>
</feature>
<keyword evidence="7 22" id="KW-0808">Transferase</keyword>
<dbReference type="PANTHER" id="PTHR46420:SF1">
    <property type="entry name" value="BETA-1,4-GLUCURONYLTRANSFERASE 1"/>
    <property type="match status" value="1"/>
</dbReference>
<evidence type="ECO:0000256" key="5">
    <source>
        <dbReference type="ARBA" id="ARBA00017962"/>
    </source>
</evidence>
<evidence type="ECO:0000256" key="1">
    <source>
        <dbReference type="ARBA" id="ARBA00001936"/>
    </source>
</evidence>
<evidence type="ECO:0000256" key="11">
    <source>
        <dbReference type="ARBA" id="ARBA00022989"/>
    </source>
</evidence>
<keyword evidence="15" id="KW-0464">Manganese</keyword>
<keyword evidence="6" id="KW-0328">Glycosyltransferase</keyword>
<evidence type="ECO:0000256" key="16">
    <source>
        <dbReference type="ARBA" id="ARBA00030723"/>
    </source>
</evidence>
<comment type="caution">
    <text evidence="22">The sequence shown here is derived from an EMBL/GenBank/DDBJ whole genome shotgun (WGS) entry which is preliminary data.</text>
</comment>
<dbReference type="OrthoDB" id="9974378at2759"/>
<keyword evidence="8 21" id="KW-0812">Transmembrane</keyword>
<dbReference type="GO" id="GO:0046872">
    <property type="term" value="F:metal ion binding"/>
    <property type="evidence" value="ECO:0007669"/>
    <property type="project" value="UniProtKB-KW"/>
</dbReference>
<dbReference type="GO" id="GO:0035269">
    <property type="term" value="P:protein O-linked glycosylation via mannose"/>
    <property type="evidence" value="ECO:0007669"/>
    <property type="project" value="TreeGrafter"/>
</dbReference>
<evidence type="ECO:0000256" key="15">
    <source>
        <dbReference type="ARBA" id="ARBA00023211"/>
    </source>
</evidence>
<evidence type="ECO:0000256" key="10">
    <source>
        <dbReference type="ARBA" id="ARBA00022968"/>
    </source>
</evidence>
<dbReference type="Pfam" id="PF13896">
    <property type="entry name" value="Glyco_transf_49"/>
    <property type="match status" value="1"/>
</dbReference>
<evidence type="ECO:0000256" key="8">
    <source>
        <dbReference type="ARBA" id="ARBA00022692"/>
    </source>
</evidence>
<evidence type="ECO:0000256" key="3">
    <source>
        <dbReference type="ARBA" id="ARBA00004922"/>
    </source>
</evidence>
<dbReference type="GO" id="GO:0015020">
    <property type="term" value="F:glucuronosyltransferase activity"/>
    <property type="evidence" value="ECO:0007669"/>
    <property type="project" value="InterPro"/>
</dbReference>
<comment type="catalytic activity">
    <reaction evidence="20">
        <text>3-O-[beta-D-Xyl-(1-&gt;4)-Rib-ol-P-Rib-ol-P-3-beta-D-GalNAc-(1-&gt;3)-beta-D-GlcNAc-(1-&gt;4)-(O-6-P-alpha-D-Man)]-Thr-[protein] + UDP-alpha-D-glucuronate = 3-O-[beta-D-GlcA-(1-&gt;3)-beta-D-Xyl-(1-&gt;4)-Rib-ol-P-Rib-ol-P-3-beta-D-GalNAc-(1-&gt;3)-beta-D-GlcNAc-(1-&gt;4)-(O-6-P-alpha-D-Man)]-Thr-[protein] + UDP + H(+)</text>
        <dbReference type="Rhea" id="RHEA:46860"/>
        <dbReference type="Rhea" id="RHEA-COMP:15023"/>
        <dbReference type="Rhea" id="RHEA-COMP:17482"/>
        <dbReference type="ChEBI" id="CHEBI:15378"/>
        <dbReference type="ChEBI" id="CHEBI:58052"/>
        <dbReference type="ChEBI" id="CHEBI:58223"/>
        <dbReference type="ChEBI" id="CHEBI:142405"/>
        <dbReference type="ChEBI" id="CHEBI:177336"/>
    </reaction>
</comment>
<dbReference type="UniPathway" id="UPA00378"/>
<evidence type="ECO:0000256" key="21">
    <source>
        <dbReference type="SAM" id="Phobius"/>
    </source>
</evidence>
<comment type="cofactor">
    <cofactor evidence="1">
        <name>Mn(2+)</name>
        <dbReference type="ChEBI" id="CHEBI:29035"/>
    </cofactor>
</comment>
<dbReference type="PANTHER" id="PTHR46420">
    <property type="entry name" value="BETA-1,4-GLUCURONYLTRANSFERASE 1"/>
    <property type="match status" value="1"/>
</dbReference>
<evidence type="ECO:0000256" key="20">
    <source>
        <dbReference type="ARBA" id="ARBA00047852"/>
    </source>
</evidence>
<evidence type="ECO:0000313" key="22">
    <source>
        <dbReference type="EMBL" id="PIK44090.1"/>
    </source>
</evidence>
<dbReference type="PROSITE" id="PS51257">
    <property type="entry name" value="PROKAR_LIPOPROTEIN"/>
    <property type="match status" value="1"/>
</dbReference>
<evidence type="ECO:0000256" key="19">
    <source>
        <dbReference type="ARBA" id="ARBA00033291"/>
    </source>
</evidence>
<keyword evidence="10" id="KW-0735">Signal-anchor</keyword>
<dbReference type="InterPro" id="IPR043189">
    <property type="entry name" value="B4GAT1"/>
</dbReference>
<keyword evidence="23" id="KW-1185">Reference proteome</keyword>
<evidence type="ECO:0000313" key="23">
    <source>
        <dbReference type="Proteomes" id="UP000230750"/>
    </source>
</evidence>
<comment type="subcellular location">
    <subcellularLocation>
        <location evidence="2">Golgi apparatus membrane</location>
        <topology evidence="2">Single-pass type II membrane protein</topology>
    </subcellularLocation>
</comment>
<dbReference type="Proteomes" id="UP000230750">
    <property type="component" value="Unassembled WGS sequence"/>
</dbReference>
<sequence>MRSSPPIVWLLVLLVVTVLILQVIHLVIFSCLEMKKTGKLKTFEKISQRRKKSHRLSYFRMDTRGSYQIYHSVADETDNNRLPKDSVTMVTHCSPHNMHYLPALVERWKGPISLAVFTSSEDFQATLSVIHSFSSCFTDIQNHVQFHLVLPMDTVDRIRSLNLTRRINIPCKNLNSHIKTHIKTKNYALQGVPYPNNLLRNVGQLAARTNFVLTVDIDLLPSSVLFSQTLQFLKYESLTQSYKTTAYVLPVFELEDGKPVPKDNPK</sequence>
<name>A0A2G8K7V0_STIJA</name>
<evidence type="ECO:0000256" key="14">
    <source>
        <dbReference type="ARBA" id="ARBA00023180"/>
    </source>
</evidence>
<evidence type="ECO:0000256" key="13">
    <source>
        <dbReference type="ARBA" id="ARBA00023136"/>
    </source>
</evidence>
<evidence type="ECO:0000256" key="18">
    <source>
        <dbReference type="ARBA" id="ARBA00032181"/>
    </source>
</evidence>
<dbReference type="EMBL" id="MRZV01000801">
    <property type="protein sequence ID" value="PIK44090.1"/>
    <property type="molecule type" value="Genomic_DNA"/>
</dbReference>
<dbReference type="GO" id="GO:0000139">
    <property type="term" value="C:Golgi membrane"/>
    <property type="evidence" value="ECO:0007669"/>
    <property type="project" value="UniProtKB-SubCell"/>
</dbReference>
<evidence type="ECO:0000256" key="12">
    <source>
        <dbReference type="ARBA" id="ARBA00023034"/>
    </source>
</evidence>
<evidence type="ECO:0000256" key="2">
    <source>
        <dbReference type="ARBA" id="ARBA00004323"/>
    </source>
</evidence>
<gene>
    <name evidence="22" type="ORF">BSL78_19050</name>
</gene>
<dbReference type="STRING" id="307972.A0A2G8K7V0"/>
<keyword evidence="14" id="KW-0325">Glycoprotein</keyword>
<organism evidence="22 23">
    <name type="scientific">Stichopus japonicus</name>
    <name type="common">Sea cucumber</name>
    <dbReference type="NCBI Taxonomy" id="307972"/>
    <lineage>
        <taxon>Eukaryota</taxon>
        <taxon>Metazoa</taxon>
        <taxon>Echinodermata</taxon>
        <taxon>Eleutherozoa</taxon>
        <taxon>Echinozoa</taxon>
        <taxon>Holothuroidea</taxon>
        <taxon>Aspidochirotacea</taxon>
        <taxon>Aspidochirotida</taxon>
        <taxon>Stichopodidae</taxon>
        <taxon>Apostichopus</taxon>
    </lineage>
</organism>
<keyword evidence="13 21" id="KW-0472">Membrane</keyword>
<dbReference type="AlphaFoldDB" id="A0A2G8K7V0"/>
<evidence type="ECO:0000256" key="6">
    <source>
        <dbReference type="ARBA" id="ARBA00022676"/>
    </source>
</evidence>
<protein>
    <recommendedName>
        <fullName evidence="5">Beta-1,4-glucuronyltransferase 1</fullName>
    </recommendedName>
    <alternativeName>
        <fullName evidence="16">I-beta-1,3-N-acetylglucosaminyltransferase</fullName>
    </alternativeName>
    <alternativeName>
        <fullName evidence="19">N-acetyllactosaminide beta-1,3-N-acetylglucosaminyltransferase</fullName>
    </alternativeName>
    <alternativeName>
        <fullName evidence="17">Poly-N-acetyllactosamine extension enzyme</fullName>
    </alternativeName>
    <alternativeName>
        <fullName evidence="18">UDP-GlcNAc:betaGal beta-1,3-N-acetylglucosaminyltransferase 1</fullName>
    </alternativeName>
</protein>
<evidence type="ECO:0000256" key="7">
    <source>
        <dbReference type="ARBA" id="ARBA00022679"/>
    </source>
</evidence>
<keyword evidence="9" id="KW-0479">Metal-binding</keyword>